<dbReference type="EMBL" id="JAAAHY010001750">
    <property type="protein sequence ID" value="KAF9946990.1"/>
    <property type="molecule type" value="Genomic_DNA"/>
</dbReference>
<reference evidence="2" key="1">
    <citation type="journal article" date="2020" name="Fungal Divers.">
        <title>Resolving the Mortierellaceae phylogeny through synthesis of multi-gene phylogenetics and phylogenomics.</title>
        <authorList>
            <person name="Vandepol N."/>
            <person name="Liber J."/>
            <person name="Desiro A."/>
            <person name="Na H."/>
            <person name="Kennedy M."/>
            <person name="Barry K."/>
            <person name="Grigoriev I.V."/>
            <person name="Miller A.N."/>
            <person name="O'Donnell K."/>
            <person name="Stajich J.E."/>
            <person name="Bonito G."/>
        </authorList>
    </citation>
    <scope>NUCLEOTIDE SEQUENCE</scope>
    <source>
        <strain evidence="2">CK1249</strain>
    </source>
</reference>
<keyword evidence="3" id="KW-1185">Reference proteome</keyword>
<feature type="compositionally biased region" description="Acidic residues" evidence="1">
    <location>
        <begin position="90"/>
        <end position="113"/>
    </location>
</feature>
<organism evidence="2 3">
    <name type="scientific">Mortierella alpina</name>
    <name type="common">Oleaginous fungus</name>
    <name type="synonym">Mortierella renispora</name>
    <dbReference type="NCBI Taxonomy" id="64518"/>
    <lineage>
        <taxon>Eukaryota</taxon>
        <taxon>Fungi</taxon>
        <taxon>Fungi incertae sedis</taxon>
        <taxon>Mucoromycota</taxon>
        <taxon>Mortierellomycotina</taxon>
        <taxon>Mortierellomycetes</taxon>
        <taxon>Mortierellales</taxon>
        <taxon>Mortierellaceae</taxon>
        <taxon>Mortierella</taxon>
    </lineage>
</organism>
<proteinExistence type="predicted"/>
<gene>
    <name evidence="2" type="ORF">BGZ70_002930</name>
</gene>
<comment type="caution">
    <text evidence="2">The sequence shown here is derived from an EMBL/GenBank/DDBJ whole genome shotgun (WGS) entry which is preliminary data.</text>
</comment>
<protein>
    <submittedName>
        <fullName evidence="2">Uncharacterized protein</fullName>
    </submittedName>
</protein>
<accession>A0A9P6IT91</accession>
<sequence length="290" mass="33400">MSASTAAGRTSKKIPFWVQPGIVPFVDWLTDTENHLRFNKTTKGSGETSNELLDILGAYVEAQSGTDWTREQVKGKIQYAKKKLPGDQTLDIEESDPEIDEVEESESEDDIDVDISREQSIASSSIKGKAPASKRRKTERPKDVSVSDLQTLQDEIRAIRNGSSGGGSSGAGASIELDKERLRQMARREQVLEEREISLQNFWQSRWLGMSRALDERLKEREQECDDKLKKREQEHADALRRHTVEAESRLKRRRDEYETDWAELREMQSRFHEMQKSLLMQFVPRMNTR</sequence>
<evidence type="ECO:0000313" key="2">
    <source>
        <dbReference type="EMBL" id="KAF9946990.1"/>
    </source>
</evidence>
<feature type="region of interest" description="Disordered" evidence="1">
    <location>
        <begin position="88"/>
        <end position="150"/>
    </location>
</feature>
<dbReference type="Proteomes" id="UP000738359">
    <property type="component" value="Unassembled WGS sequence"/>
</dbReference>
<evidence type="ECO:0000256" key="1">
    <source>
        <dbReference type="SAM" id="MobiDB-lite"/>
    </source>
</evidence>
<name>A0A9P6IT91_MORAP</name>
<dbReference type="OrthoDB" id="2449903at2759"/>
<evidence type="ECO:0000313" key="3">
    <source>
        <dbReference type="Proteomes" id="UP000738359"/>
    </source>
</evidence>
<dbReference type="AlphaFoldDB" id="A0A9P6IT91"/>